<accession>A0A381T833</accession>
<name>A0A381T833_9ZZZZ</name>
<dbReference type="AlphaFoldDB" id="A0A381T833"/>
<organism evidence="2">
    <name type="scientific">marine metagenome</name>
    <dbReference type="NCBI Taxonomy" id="408172"/>
    <lineage>
        <taxon>unclassified sequences</taxon>
        <taxon>metagenomes</taxon>
        <taxon>ecological metagenomes</taxon>
    </lineage>
</organism>
<evidence type="ECO:0000259" key="1">
    <source>
        <dbReference type="Pfam" id="PF13640"/>
    </source>
</evidence>
<dbReference type="EMBL" id="UINC01004116">
    <property type="protein sequence ID" value="SVA11914.1"/>
    <property type="molecule type" value="Genomic_DNA"/>
</dbReference>
<protein>
    <recommendedName>
        <fullName evidence="1">Prolyl 4-hydroxylase alpha subunit Fe(2+) 2OG dioxygenase domain-containing protein</fullName>
    </recommendedName>
</protein>
<dbReference type="Gene3D" id="2.60.120.620">
    <property type="entry name" value="q2cbj1_9rhob like domain"/>
    <property type="match status" value="1"/>
</dbReference>
<proteinExistence type="predicted"/>
<dbReference type="Pfam" id="PF13640">
    <property type="entry name" value="2OG-FeII_Oxy_3"/>
    <property type="match status" value="1"/>
</dbReference>
<gene>
    <name evidence="2" type="ORF">METZ01_LOCUS64768</name>
</gene>
<evidence type="ECO:0000313" key="2">
    <source>
        <dbReference type="EMBL" id="SVA11914.1"/>
    </source>
</evidence>
<reference evidence="2" key="1">
    <citation type="submission" date="2018-05" db="EMBL/GenBank/DDBJ databases">
        <authorList>
            <person name="Lanie J.A."/>
            <person name="Ng W.-L."/>
            <person name="Kazmierczak K.M."/>
            <person name="Andrzejewski T.M."/>
            <person name="Davidsen T.M."/>
            <person name="Wayne K.J."/>
            <person name="Tettelin H."/>
            <person name="Glass J.I."/>
            <person name="Rusch D."/>
            <person name="Podicherti R."/>
            <person name="Tsui H.-C.T."/>
            <person name="Winkler M.E."/>
        </authorList>
    </citation>
    <scope>NUCLEOTIDE SEQUENCE</scope>
</reference>
<feature type="domain" description="Prolyl 4-hydroxylase alpha subunit Fe(2+) 2OG dioxygenase" evidence="1">
    <location>
        <begin position="119"/>
        <end position="204"/>
    </location>
</feature>
<sequence length="206" mass="24501">MKFISCTKNKAFPFLIVDDFYTSTEQDLIWKELESYQHLFKVDTKTNGQGVATKDGKPLANLKRIYLEELYPFPNDRQYSNILTAYRKIISKEVIENYKKTTPAGKQFEITGSDCTLINYYDDLNNYGEHFDSFMHTVFVWFYKEPKRFKGGNLIFSESNETVECMHNRMLMFPSYYLHEVTEIQMEEEYKNKGLGRYCITHFYSK</sequence>
<dbReference type="InterPro" id="IPR044862">
    <property type="entry name" value="Pro_4_hyd_alph_FE2OG_OXY"/>
</dbReference>